<dbReference type="InterPro" id="IPR035552">
    <property type="entry name" value="Mti1_SH3"/>
</dbReference>
<organism evidence="5 6">
    <name type="scientific">Ceratocystis fimbriata CBS 114723</name>
    <dbReference type="NCBI Taxonomy" id="1035309"/>
    <lineage>
        <taxon>Eukaryota</taxon>
        <taxon>Fungi</taxon>
        <taxon>Dikarya</taxon>
        <taxon>Ascomycota</taxon>
        <taxon>Pezizomycotina</taxon>
        <taxon>Sordariomycetes</taxon>
        <taxon>Hypocreomycetidae</taxon>
        <taxon>Microascales</taxon>
        <taxon>Ceratocystidaceae</taxon>
        <taxon>Ceratocystis</taxon>
    </lineage>
</organism>
<dbReference type="OrthoDB" id="207120at2759"/>
<feature type="compositionally biased region" description="Low complexity" evidence="3">
    <location>
        <begin position="645"/>
        <end position="654"/>
    </location>
</feature>
<dbReference type="PANTHER" id="PTHR46026">
    <property type="entry name" value="RHO-TYPE GUANINE NUCLEOTIDE EXCHANGE FACTOR, ISOFORM F"/>
    <property type="match status" value="1"/>
</dbReference>
<dbReference type="Proteomes" id="UP000222788">
    <property type="component" value="Unassembled WGS sequence"/>
</dbReference>
<feature type="region of interest" description="Disordered" evidence="3">
    <location>
        <begin position="277"/>
        <end position="298"/>
    </location>
</feature>
<gene>
    <name evidence="5" type="ORF">CFIMG_008397RA00001</name>
</gene>
<feature type="domain" description="SH3" evidence="4">
    <location>
        <begin position="3"/>
        <end position="67"/>
    </location>
</feature>
<feature type="region of interest" description="Disordered" evidence="3">
    <location>
        <begin position="902"/>
        <end position="934"/>
    </location>
</feature>
<sequence length="1215" mass="129598">MAAVPFRVKALFEYTSEHEDDLNFAESQFITVTAEEDDDWYFGEYTDESGMKKEGIFPRNFVEKVEPTAPPRPTRRKKRDSIDPATAVNPHQTLDPAPAEFSEALSAPPGPEVAAAPVGLVSDQTEAESKEEPTPTFVSTASTASTATATTFAPVAAPGASPEPVPAPTSPLTESHVSAPAPPAPQPVKASEPHAPQAIPTLASNPSVAKPPPPAQPKPSGPPPVGGKPTNNAFLQRIAAFNKGGGGPVVPVKPGPSNQYIKKPFVAAPPSRDAYVAPVRNNFPTPKLYRRDEDPEVKEQEAEIKEAAAKAGLLVESGNDADAEDQPKPMSLKERMALLQKQQLEAAQRHADIAAKKEKPKKPTKKRTESFDIMPTAPEAAVGKGESAEPSATGAAVEDESNQSIVPTSPPRHRAVKHADVSDGNEADMSGAGETTEGPEDTAEQDESIGTGELPARKDTAAVVDEEEVEEEEEDDDIDPEVRRKEELRARMAKLSGGMGMPGMGMAGMFGGPIMGMGGPPAIRKKKPTAPQERRSVDQPRDDEPTSPVAAPAPAPIPIPGIMALPGMTQKAGTEEDAAPQIPGSSPRSSVDVKRPSEVDTAEASESKSYPASQETPRSPPAIPTAPRVPAPESRPAPPLPPSAPSAVATSTAEVLSPSPGSASDDEETDGQSHTTAHQSSPSSPATRSPPPLPPIVASPSSTNAQRIPPIPLMASPVQEGAPPLPQSKRLSRPPPPIPDATPSIPQVQTRAPPPPPPSAAPSLPLAVKSDEEEKEEVTEYDGDYDTDIASSVPHRDALHRDVGHPEGEASTATAPPLPTSAPPPRAVPPRVPSSPATANDGRRSLDFPRTAPPPPPPPSSAPVQQAEPANSGYSYKPQRQSFSYTSRQAIIQPMIEEEEGGFAPGISSVSAPPRAAPAAPAPPSTMANRSAKQSFDGVRVPVRRSIDVGRPSMSMEFGFIAEDIDVAAHTQWFTQDGQVPPIFQNRMDILVESEHETSTNSGAKTITTRHIYVLFQDYSQTILTVKYDPYNASDVEIEQRHEPPPRALRQDQLENSYERYGKAIFQAVTGKKDSIVGDGTPQKLVLDLLRPFNDVLGPIGTRSYGALVYANMANASTQQNDQIRPGDIISFRNARFQGKHGPMHAKYSMDVGKPDHVAVVAEWDGTKKKVRAWEQGRESKKVKMESFKLDDLRSGEVKIWRVMPRTWVGWSDAK</sequence>
<feature type="region of interest" description="Disordered" evidence="3">
    <location>
        <begin position="63"/>
        <end position="233"/>
    </location>
</feature>
<feature type="compositionally biased region" description="Polar residues" evidence="3">
    <location>
        <begin position="868"/>
        <end position="880"/>
    </location>
</feature>
<keyword evidence="6" id="KW-1185">Reference proteome</keyword>
<feature type="region of interest" description="Disordered" evidence="3">
    <location>
        <begin position="511"/>
        <end position="880"/>
    </location>
</feature>
<dbReference type="SMART" id="SM00326">
    <property type="entry name" value="SH3"/>
    <property type="match status" value="1"/>
</dbReference>
<feature type="compositionally biased region" description="Acidic residues" evidence="3">
    <location>
        <begin position="771"/>
        <end position="787"/>
    </location>
</feature>
<dbReference type="EMBL" id="APWK03000060">
    <property type="protein sequence ID" value="PHH52642.1"/>
    <property type="molecule type" value="Genomic_DNA"/>
</dbReference>
<name>A0A2C5X3S2_9PEZI</name>
<dbReference type="PANTHER" id="PTHR46026:SF1">
    <property type="entry name" value="RHO-TYPE GUANINE NUCLEOTIDE EXCHANGE FACTOR, ISOFORM F"/>
    <property type="match status" value="1"/>
</dbReference>
<dbReference type="InterPro" id="IPR036028">
    <property type="entry name" value="SH3-like_dom_sf"/>
</dbReference>
<feature type="compositionally biased region" description="Pro residues" evidence="3">
    <location>
        <begin position="816"/>
        <end position="833"/>
    </location>
</feature>
<dbReference type="AlphaFoldDB" id="A0A2C5X3S2"/>
<accession>A0A2C5X3S2</accession>
<feature type="compositionally biased region" description="Acidic residues" evidence="3">
    <location>
        <begin position="437"/>
        <end position="447"/>
    </location>
</feature>
<dbReference type="Pfam" id="PF00018">
    <property type="entry name" value="SH3_1"/>
    <property type="match status" value="1"/>
</dbReference>
<dbReference type="Gene3D" id="2.30.30.40">
    <property type="entry name" value="SH3 Domains"/>
    <property type="match status" value="1"/>
</dbReference>
<feature type="compositionally biased region" description="Low complexity" evidence="3">
    <location>
        <begin position="134"/>
        <end position="158"/>
    </location>
</feature>
<dbReference type="CDD" id="cd11887">
    <property type="entry name" value="SH3_Bbc1"/>
    <property type="match status" value="1"/>
</dbReference>
<feature type="compositionally biased region" description="Basic and acidic residues" evidence="3">
    <location>
        <begin position="347"/>
        <end position="357"/>
    </location>
</feature>
<evidence type="ECO:0000256" key="2">
    <source>
        <dbReference type="PROSITE-ProRule" id="PRU00192"/>
    </source>
</evidence>
<feature type="compositionally biased region" description="Basic and acidic residues" evidence="3">
    <location>
        <begin position="794"/>
        <end position="808"/>
    </location>
</feature>
<feature type="compositionally biased region" description="Polar residues" evidence="3">
    <location>
        <begin position="607"/>
        <end position="617"/>
    </location>
</feature>
<feature type="compositionally biased region" description="Pro residues" evidence="3">
    <location>
        <begin position="851"/>
        <end position="861"/>
    </location>
</feature>
<dbReference type="InterPro" id="IPR001452">
    <property type="entry name" value="SH3_domain"/>
</dbReference>
<dbReference type="STRING" id="1035309.A0A2C5X3S2"/>
<dbReference type="SUPFAM" id="SSF50044">
    <property type="entry name" value="SH3-domain"/>
    <property type="match status" value="1"/>
</dbReference>
<proteinExistence type="predicted"/>
<feature type="compositionally biased region" description="Acidic residues" evidence="3">
    <location>
        <begin position="464"/>
        <end position="479"/>
    </location>
</feature>
<evidence type="ECO:0000259" key="4">
    <source>
        <dbReference type="PROSITE" id="PS50002"/>
    </source>
</evidence>
<comment type="caution">
    <text evidence="5">The sequence shown here is derived from an EMBL/GenBank/DDBJ whole genome shotgun (WGS) entry which is preliminary data.</text>
</comment>
<dbReference type="InterPro" id="IPR057402">
    <property type="entry name" value="AIM3_BBC1_C"/>
</dbReference>
<feature type="region of interest" description="Disordered" evidence="3">
    <location>
        <begin position="340"/>
        <end position="485"/>
    </location>
</feature>
<feature type="compositionally biased region" description="Basic and acidic residues" evidence="3">
    <location>
        <begin position="532"/>
        <end position="544"/>
    </location>
</feature>
<evidence type="ECO:0000313" key="6">
    <source>
        <dbReference type="Proteomes" id="UP000222788"/>
    </source>
</evidence>
<reference evidence="5 6" key="2">
    <citation type="journal article" date="2013" name="IMA Fungus">
        <title>IMA Genome-F 1: Ceratocystis fimbriata: Draft nuclear genome sequence for the plant pathogen, Ceratocystis fimbriata.</title>
        <authorList>
            <person name="Wilken P.M."/>
            <person name="Steenkamp E.T."/>
            <person name="Wingfield M.J."/>
            <person name="de Beer Z.W."/>
            <person name="Wingfield B.D."/>
        </authorList>
    </citation>
    <scope>NUCLEOTIDE SEQUENCE [LARGE SCALE GENOMIC DNA]</scope>
    <source>
        <strain evidence="5 6">CBS 114723</strain>
    </source>
</reference>
<reference evidence="5 6" key="1">
    <citation type="journal article" date="2013" name="Fungal Biol.">
        <title>Analysis of microsatellite markers in the genome of the plant pathogen Ceratocystis fimbriata.</title>
        <authorList>
            <person name="Simpson M.C."/>
            <person name="Wilken P.M."/>
            <person name="Coetzee M.P."/>
            <person name="Wingfield M.J."/>
            <person name="Wingfield B.D."/>
        </authorList>
    </citation>
    <scope>NUCLEOTIDE SEQUENCE [LARGE SCALE GENOMIC DNA]</scope>
    <source>
        <strain evidence="5 6">CBS 114723</strain>
    </source>
</reference>
<protein>
    <submittedName>
        <fullName evidence="5">SH3 domain-containing protein C23A1.17</fullName>
    </submittedName>
</protein>
<evidence type="ECO:0000256" key="3">
    <source>
        <dbReference type="SAM" id="MobiDB-lite"/>
    </source>
</evidence>
<feature type="compositionally biased region" description="Pro residues" evidence="3">
    <location>
        <begin position="209"/>
        <end position="226"/>
    </location>
</feature>
<evidence type="ECO:0000256" key="1">
    <source>
        <dbReference type="ARBA" id="ARBA00022443"/>
    </source>
</evidence>
<feature type="compositionally biased region" description="Pro residues" evidence="3">
    <location>
        <begin position="618"/>
        <end position="644"/>
    </location>
</feature>
<dbReference type="PROSITE" id="PS50002">
    <property type="entry name" value="SH3"/>
    <property type="match status" value="1"/>
</dbReference>
<feature type="compositionally biased region" description="Basic and acidic residues" evidence="3">
    <location>
        <begin position="289"/>
        <end position="298"/>
    </location>
</feature>
<dbReference type="Pfam" id="PF25459">
    <property type="entry name" value="AIM3_BBC1_C"/>
    <property type="match status" value="1"/>
</dbReference>
<keyword evidence="1 2" id="KW-0728">SH3 domain</keyword>
<feature type="compositionally biased region" description="Pro residues" evidence="3">
    <location>
        <begin position="688"/>
        <end position="697"/>
    </location>
</feature>
<evidence type="ECO:0000313" key="5">
    <source>
        <dbReference type="EMBL" id="PHH52642.1"/>
    </source>
</evidence>